<dbReference type="EMBL" id="LAZR01002548">
    <property type="protein sequence ID" value="KKN28617.1"/>
    <property type="molecule type" value="Genomic_DNA"/>
</dbReference>
<keyword evidence="1" id="KW-0812">Transmembrane</keyword>
<proteinExistence type="predicted"/>
<organism evidence="2">
    <name type="scientific">marine sediment metagenome</name>
    <dbReference type="NCBI Taxonomy" id="412755"/>
    <lineage>
        <taxon>unclassified sequences</taxon>
        <taxon>metagenomes</taxon>
        <taxon>ecological metagenomes</taxon>
    </lineage>
</organism>
<gene>
    <name evidence="2" type="ORF">LCGC14_0852620</name>
</gene>
<sequence length="58" mass="6410">MKSYMGLCGSAFCILLFSFGEFQEIILLKIAGFAALSAIVAGFFDGLRERDLNQRSNK</sequence>
<dbReference type="AlphaFoldDB" id="A0A0F9PV42"/>
<reference evidence="2" key="1">
    <citation type="journal article" date="2015" name="Nature">
        <title>Complex archaea that bridge the gap between prokaryotes and eukaryotes.</title>
        <authorList>
            <person name="Spang A."/>
            <person name="Saw J.H."/>
            <person name="Jorgensen S.L."/>
            <person name="Zaremba-Niedzwiedzka K."/>
            <person name="Martijn J."/>
            <person name="Lind A.E."/>
            <person name="van Eijk R."/>
            <person name="Schleper C."/>
            <person name="Guy L."/>
            <person name="Ettema T.J."/>
        </authorList>
    </citation>
    <scope>NUCLEOTIDE SEQUENCE</scope>
</reference>
<feature type="transmembrane region" description="Helical" evidence="1">
    <location>
        <begin position="30"/>
        <end position="47"/>
    </location>
</feature>
<accession>A0A0F9PV42</accession>
<comment type="caution">
    <text evidence="2">The sequence shown here is derived from an EMBL/GenBank/DDBJ whole genome shotgun (WGS) entry which is preliminary data.</text>
</comment>
<evidence type="ECO:0000313" key="2">
    <source>
        <dbReference type="EMBL" id="KKN28617.1"/>
    </source>
</evidence>
<protein>
    <submittedName>
        <fullName evidence="2">Uncharacterized protein</fullName>
    </submittedName>
</protein>
<keyword evidence="1" id="KW-0472">Membrane</keyword>
<keyword evidence="1" id="KW-1133">Transmembrane helix</keyword>
<name>A0A0F9PV42_9ZZZZ</name>
<evidence type="ECO:0000256" key="1">
    <source>
        <dbReference type="SAM" id="Phobius"/>
    </source>
</evidence>